<proteinExistence type="predicted"/>
<evidence type="ECO:0000313" key="1">
    <source>
        <dbReference type="EMBL" id="KAG1784736.1"/>
    </source>
</evidence>
<comment type="caution">
    <text evidence="1">The sequence shown here is derived from an EMBL/GenBank/DDBJ whole genome shotgun (WGS) entry which is preliminary data.</text>
</comment>
<organism evidence="1 2">
    <name type="scientific">Suillus plorans</name>
    <dbReference type="NCBI Taxonomy" id="116603"/>
    <lineage>
        <taxon>Eukaryota</taxon>
        <taxon>Fungi</taxon>
        <taxon>Dikarya</taxon>
        <taxon>Basidiomycota</taxon>
        <taxon>Agaricomycotina</taxon>
        <taxon>Agaricomycetes</taxon>
        <taxon>Agaricomycetidae</taxon>
        <taxon>Boletales</taxon>
        <taxon>Suillineae</taxon>
        <taxon>Suillaceae</taxon>
        <taxon>Suillus</taxon>
    </lineage>
</organism>
<reference evidence="1" key="1">
    <citation type="journal article" date="2020" name="New Phytol.">
        <title>Comparative genomics reveals dynamic genome evolution in host specialist ectomycorrhizal fungi.</title>
        <authorList>
            <person name="Lofgren L.A."/>
            <person name="Nguyen N.H."/>
            <person name="Vilgalys R."/>
            <person name="Ruytinx J."/>
            <person name="Liao H.L."/>
            <person name="Branco S."/>
            <person name="Kuo A."/>
            <person name="LaButti K."/>
            <person name="Lipzen A."/>
            <person name="Andreopoulos W."/>
            <person name="Pangilinan J."/>
            <person name="Riley R."/>
            <person name="Hundley H."/>
            <person name="Na H."/>
            <person name="Barry K."/>
            <person name="Grigoriev I.V."/>
            <person name="Stajich J.E."/>
            <person name="Kennedy P.G."/>
        </authorList>
    </citation>
    <scope>NUCLEOTIDE SEQUENCE</scope>
    <source>
        <strain evidence="1">S12</strain>
    </source>
</reference>
<evidence type="ECO:0000313" key="2">
    <source>
        <dbReference type="Proteomes" id="UP000719766"/>
    </source>
</evidence>
<dbReference type="GeneID" id="64603645"/>
<dbReference type="AlphaFoldDB" id="A0A9P7AAZ9"/>
<dbReference type="Proteomes" id="UP000719766">
    <property type="component" value="Unassembled WGS sequence"/>
</dbReference>
<protein>
    <submittedName>
        <fullName evidence="1">Uncharacterized protein</fullName>
    </submittedName>
</protein>
<accession>A0A9P7AAZ9</accession>
<gene>
    <name evidence="1" type="ORF">HD556DRAFT_199438</name>
</gene>
<name>A0A9P7AAZ9_9AGAM</name>
<dbReference type="EMBL" id="JABBWE010000130">
    <property type="protein sequence ID" value="KAG1784736.1"/>
    <property type="molecule type" value="Genomic_DNA"/>
</dbReference>
<sequence>MRDKVPCGTQVKSSIPYSRAFTGKDIIVIYRSKSNPTLNHGVLTTDRHAALQVAMVSRTCICSWMISRAILRLAEREKSCWQQSSLHSLGAMHRVAVGTTSDITLHLMFIHPAAIQHCPHSPSIVTTQSLTTTCSSCHHVTRRISMGCVASTAS</sequence>
<dbReference type="OrthoDB" id="2272012at2759"/>
<dbReference type="RefSeq" id="XP_041152221.1">
    <property type="nucleotide sequence ID" value="XM_041309881.1"/>
</dbReference>
<keyword evidence="2" id="KW-1185">Reference proteome</keyword>